<evidence type="ECO:0000313" key="4">
    <source>
        <dbReference type="Proteomes" id="UP001383192"/>
    </source>
</evidence>
<keyword evidence="4" id="KW-1185">Reference proteome</keyword>
<feature type="region of interest" description="Disordered" evidence="2">
    <location>
        <begin position="100"/>
        <end position="125"/>
    </location>
</feature>
<dbReference type="InterPro" id="IPR016024">
    <property type="entry name" value="ARM-type_fold"/>
</dbReference>
<feature type="compositionally biased region" description="Acidic residues" evidence="2">
    <location>
        <begin position="794"/>
        <end position="824"/>
    </location>
</feature>
<name>A0AAW0BBR9_9AGAR</name>
<reference evidence="3 4" key="1">
    <citation type="submission" date="2024-01" db="EMBL/GenBank/DDBJ databases">
        <title>A draft genome for a cacao thread blight-causing isolate of Paramarasmius palmivorus.</title>
        <authorList>
            <person name="Baruah I.K."/>
            <person name="Bukari Y."/>
            <person name="Amoako-Attah I."/>
            <person name="Meinhardt L.W."/>
            <person name="Bailey B.A."/>
            <person name="Cohen S.P."/>
        </authorList>
    </citation>
    <scope>NUCLEOTIDE SEQUENCE [LARGE SCALE GENOMIC DNA]</scope>
    <source>
        <strain evidence="3 4">GH-12</strain>
    </source>
</reference>
<dbReference type="PANTHER" id="PTHR46010:SF1">
    <property type="entry name" value="PROTEIN IWS1 HOMOLOG"/>
    <property type="match status" value="1"/>
</dbReference>
<feature type="region of interest" description="Disordered" evidence="2">
    <location>
        <begin position="30"/>
        <end position="61"/>
    </location>
</feature>
<feature type="compositionally biased region" description="Acidic residues" evidence="2">
    <location>
        <begin position="832"/>
        <end position="852"/>
    </location>
</feature>
<feature type="compositionally biased region" description="Polar residues" evidence="2">
    <location>
        <begin position="34"/>
        <end position="54"/>
    </location>
</feature>
<organism evidence="3 4">
    <name type="scientific">Paramarasmius palmivorus</name>
    <dbReference type="NCBI Taxonomy" id="297713"/>
    <lineage>
        <taxon>Eukaryota</taxon>
        <taxon>Fungi</taxon>
        <taxon>Dikarya</taxon>
        <taxon>Basidiomycota</taxon>
        <taxon>Agaricomycotina</taxon>
        <taxon>Agaricomycetes</taxon>
        <taxon>Agaricomycetidae</taxon>
        <taxon>Agaricales</taxon>
        <taxon>Marasmiineae</taxon>
        <taxon>Marasmiaceae</taxon>
        <taxon>Paramarasmius</taxon>
    </lineage>
</organism>
<dbReference type="EMBL" id="JAYKXP010000141">
    <property type="protein sequence ID" value="KAK7023394.1"/>
    <property type="molecule type" value="Genomic_DNA"/>
</dbReference>
<dbReference type="InterPro" id="IPR051037">
    <property type="entry name" value="RNAPII_TF_IWS1"/>
</dbReference>
<feature type="coiled-coil region" evidence="1">
    <location>
        <begin position="620"/>
        <end position="653"/>
    </location>
</feature>
<dbReference type="SUPFAM" id="SSF48371">
    <property type="entry name" value="ARM repeat"/>
    <property type="match status" value="1"/>
</dbReference>
<comment type="caution">
    <text evidence="3">The sequence shown here is derived from an EMBL/GenBank/DDBJ whole genome shotgun (WGS) entry which is preliminary data.</text>
</comment>
<feature type="coiled-coil region" evidence="1">
    <location>
        <begin position="963"/>
        <end position="990"/>
    </location>
</feature>
<evidence type="ECO:0000313" key="3">
    <source>
        <dbReference type="EMBL" id="KAK7023394.1"/>
    </source>
</evidence>
<feature type="region of interest" description="Disordered" evidence="2">
    <location>
        <begin position="155"/>
        <end position="186"/>
    </location>
</feature>
<evidence type="ECO:0000256" key="1">
    <source>
        <dbReference type="SAM" id="Coils"/>
    </source>
</evidence>
<dbReference type="PANTHER" id="PTHR46010">
    <property type="entry name" value="PROTEIN IWS1 HOMOLOG"/>
    <property type="match status" value="1"/>
</dbReference>
<gene>
    <name evidence="3" type="ORF">VNI00_016809</name>
</gene>
<dbReference type="GO" id="GO:0016973">
    <property type="term" value="P:poly(A)+ mRNA export from nucleus"/>
    <property type="evidence" value="ECO:0007669"/>
    <property type="project" value="TreeGrafter"/>
</dbReference>
<feature type="region of interest" description="Disordered" evidence="2">
    <location>
        <begin position="670"/>
        <end position="861"/>
    </location>
</feature>
<protein>
    <submittedName>
        <fullName evidence="3">Uncharacterized protein</fullName>
    </submittedName>
</protein>
<dbReference type="Proteomes" id="UP001383192">
    <property type="component" value="Unassembled WGS sequence"/>
</dbReference>
<proteinExistence type="predicted"/>
<feature type="compositionally biased region" description="Basic residues" evidence="2">
    <location>
        <begin position="710"/>
        <end position="741"/>
    </location>
</feature>
<dbReference type="AlphaFoldDB" id="A0AAW0BBR9"/>
<keyword evidence="1" id="KW-0175">Coiled coil</keyword>
<sequence>MSGKKRKGSTKKKELDIALKKHEGTLEKLEKATSAAQRLQDDLNTQSAKTNKTSSDNDRIQKARVRLRKKQELIGCLVADLLVQEREVQRLRQLESSVLEDTSRGQNVDGEGSGEDDSSNLPPSKRARIQTTLNNLDSSQSFPQARVIAEAGALRKPHTPHQSSTDAASVPASLGSSAQQDHDQQQEITNSLENHHNASLDRGQLLSALPADDGGHSKKPDTIAGAPLTTATSKLFGAPASNFPTTFSFGTAPPWPGMQMEPQTNGSGGRMPAGESYQEGFRFDKPNLVAFGSNQAVQSQQVIQGHPRISTEPMSGFSMSLDGSLGLATAPGIENKTFYQHFADPVCHRPQIVPPGLDVPMMDQYPIPINHQDIMGQPLLGDMFGHSHNPAGGSSTLNTEQLQEWDTDDSLDEGMVEKDAAPPLYPYPLPEYAPLNNPQDPWTAGVEKLGFSSTTNGTALRTFMDFLLRPPESRAGADGMILGPDLQETWNFWSWAVETQCKGQGGPTTTIPRKRTVPPADKEYMKKSTETDAQYHMRMEEAIIELIRLFLKTGGKHFIPFKARDWVRQNASNGRLAGLVCAELAAVILTTNTGMIKCCYHHYSDKLFKTNDHRKHELYVKAYEARIKAEEAKKAAEAAKKAAEEAEQELRRLGLWQEVAVEPIEAAPAPVVTEKGNGARRGNQKGRAGTSRKTETGPPATAEANGTAKRNTKASGRPKQKGKKGKGKGKGKGRSKPKGPRLPRFPSFLSTGVPERPIQTVRFRNNEAKRAQDKGKKKEVAAKPKKVKRRRTEDDDDDDDDEDEDEDDEEESEEEESEEEESENDENKNDENENEENEPEAQAEVEVDAEAENDTKEGDNVEEFEIASKPKTGFGHCGCTFEQILASLLVWKVQCHYSPTLDIYETWSGTRPQPRWRNFIMDAAARFGGIRIPVDVYSHLRVITPTGWKYVEVHPETVLLYRIEAMKSVLSKLENERRLVEEAVRKARDDSDNQPIVYC</sequence>
<accession>A0AAW0BBR9</accession>
<dbReference type="GO" id="GO:0005634">
    <property type="term" value="C:nucleus"/>
    <property type="evidence" value="ECO:0007669"/>
    <property type="project" value="TreeGrafter"/>
</dbReference>
<evidence type="ECO:0000256" key="2">
    <source>
        <dbReference type="SAM" id="MobiDB-lite"/>
    </source>
</evidence>
<feature type="compositionally biased region" description="Basic and acidic residues" evidence="2">
    <location>
        <begin position="764"/>
        <end position="782"/>
    </location>
</feature>